<gene>
    <name evidence="2" type="ORF">SAMN05421854_11055</name>
</gene>
<dbReference type="AlphaFoldDB" id="A0A1I5X670"/>
<reference evidence="2 3" key="1">
    <citation type="submission" date="2016-10" db="EMBL/GenBank/DDBJ databases">
        <authorList>
            <person name="de Groot N.N."/>
        </authorList>
    </citation>
    <scope>NUCLEOTIDE SEQUENCE [LARGE SCALE GENOMIC DNA]</scope>
    <source>
        <strain evidence="2 3">DSM 44637</strain>
    </source>
</reference>
<dbReference type="OrthoDB" id="3608473at2"/>
<name>A0A1I5X670_9PSEU</name>
<dbReference type="SUPFAM" id="SSF88946">
    <property type="entry name" value="Sigma2 domain of RNA polymerase sigma factors"/>
    <property type="match status" value="1"/>
</dbReference>
<feature type="region of interest" description="Disordered" evidence="1">
    <location>
        <begin position="127"/>
        <end position="162"/>
    </location>
</feature>
<dbReference type="Proteomes" id="UP000199137">
    <property type="component" value="Unassembled WGS sequence"/>
</dbReference>
<dbReference type="GO" id="GO:0003700">
    <property type="term" value="F:DNA-binding transcription factor activity"/>
    <property type="evidence" value="ECO:0007669"/>
    <property type="project" value="InterPro"/>
</dbReference>
<sequence length="162" mass="18372">MPGSSFDAFFADDFPRLKGFLISLGYEASLSEDAAAEAMYRAHEDWGSIEHPGAWVRIVAKREALHQAMRDQDGIKKAVEGGWVPPERSPEDPPRIVEALLRRQEMLRTLPDQQREVMAWARRLRAHRDRQRARGISRDGQVQSSPCPRQAQTVVDTAEPAR</sequence>
<accession>A0A1I5X670</accession>
<protein>
    <submittedName>
        <fullName evidence="2">RNA polymerase sigma-70 factor, ECF subfamily</fullName>
    </submittedName>
</protein>
<evidence type="ECO:0000313" key="2">
    <source>
        <dbReference type="EMBL" id="SFQ27472.1"/>
    </source>
</evidence>
<dbReference type="RefSeq" id="WP_093575619.1">
    <property type="nucleotide sequence ID" value="NZ_FOWC01000010.1"/>
</dbReference>
<feature type="compositionally biased region" description="Polar residues" evidence="1">
    <location>
        <begin position="140"/>
        <end position="155"/>
    </location>
</feature>
<dbReference type="STRING" id="112413.SAMN05421854_11055"/>
<organism evidence="2 3">
    <name type="scientific">Amycolatopsis rubida</name>
    <dbReference type="NCBI Taxonomy" id="112413"/>
    <lineage>
        <taxon>Bacteria</taxon>
        <taxon>Bacillati</taxon>
        <taxon>Actinomycetota</taxon>
        <taxon>Actinomycetes</taxon>
        <taxon>Pseudonocardiales</taxon>
        <taxon>Pseudonocardiaceae</taxon>
        <taxon>Amycolatopsis</taxon>
    </lineage>
</organism>
<dbReference type="EMBL" id="FOWC01000010">
    <property type="protein sequence ID" value="SFQ27472.1"/>
    <property type="molecule type" value="Genomic_DNA"/>
</dbReference>
<dbReference type="GO" id="GO:0006352">
    <property type="term" value="P:DNA-templated transcription initiation"/>
    <property type="evidence" value="ECO:0007669"/>
    <property type="project" value="InterPro"/>
</dbReference>
<evidence type="ECO:0000313" key="3">
    <source>
        <dbReference type="Proteomes" id="UP000199137"/>
    </source>
</evidence>
<evidence type="ECO:0000256" key="1">
    <source>
        <dbReference type="SAM" id="MobiDB-lite"/>
    </source>
</evidence>
<dbReference type="InterPro" id="IPR013325">
    <property type="entry name" value="RNA_pol_sigma_r2"/>
</dbReference>
<proteinExistence type="predicted"/>